<name>A0A8H4QLV5_9AGAR</name>
<proteinExistence type="predicted"/>
<evidence type="ECO:0000256" key="1">
    <source>
        <dbReference type="SAM" id="SignalP"/>
    </source>
</evidence>
<organism evidence="2 3">
    <name type="scientific">Agrocybe pediades</name>
    <dbReference type="NCBI Taxonomy" id="84607"/>
    <lineage>
        <taxon>Eukaryota</taxon>
        <taxon>Fungi</taxon>
        <taxon>Dikarya</taxon>
        <taxon>Basidiomycota</taxon>
        <taxon>Agaricomycotina</taxon>
        <taxon>Agaricomycetes</taxon>
        <taxon>Agaricomycetidae</taxon>
        <taxon>Agaricales</taxon>
        <taxon>Agaricineae</taxon>
        <taxon>Strophariaceae</taxon>
        <taxon>Agrocybe</taxon>
    </lineage>
</organism>
<keyword evidence="3" id="KW-1185">Reference proteome</keyword>
<comment type="caution">
    <text evidence="2">The sequence shown here is derived from an EMBL/GenBank/DDBJ whole genome shotgun (WGS) entry which is preliminary data.</text>
</comment>
<dbReference type="Proteomes" id="UP000521872">
    <property type="component" value="Unassembled WGS sequence"/>
</dbReference>
<accession>A0A8H4QLV5</accession>
<feature type="chain" id="PRO_5034124859" evidence="1">
    <location>
        <begin position="21"/>
        <end position="104"/>
    </location>
</feature>
<sequence>MKFFAAPLVVLAALATAVLAQGSGFESVDDLFERDDDLTMMQINARDFEELQSRHAEEIFFAKRDLERLERRSKSVCYAGCQSLTGDNRQACYKKCDKIWGRKH</sequence>
<evidence type="ECO:0000313" key="3">
    <source>
        <dbReference type="Proteomes" id="UP000521872"/>
    </source>
</evidence>
<reference evidence="2 3" key="1">
    <citation type="submission" date="2019-12" db="EMBL/GenBank/DDBJ databases">
        <authorList>
            <person name="Floudas D."/>
            <person name="Bentzer J."/>
            <person name="Ahren D."/>
            <person name="Johansson T."/>
            <person name="Persson P."/>
            <person name="Tunlid A."/>
        </authorList>
    </citation>
    <scope>NUCLEOTIDE SEQUENCE [LARGE SCALE GENOMIC DNA]</scope>
    <source>
        <strain evidence="2 3">CBS 102.39</strain>
    </source>
</reference>
<keyword evidence="1" id="KW-0732">Signal</keyword>
<evidence type="ECO:0000313" key="2">
    <source>
        <dbReference type="EMBL" id="KAF4613474.1"/>
    </source>
</evidence>
<gene>
    <name evidence="2" type="ORF">D9613_008000</name>
</gene>
<feature type="signal peptide" evidence="1">
    <location>
        <begin position="1"/>
        <end position="20"/>
    </location>
</feature>
<dbReference type="EMBL" id="JAACJL010000045">
    <property type="protein sequence ID" value="KAF4613474.1"/>
    <property type="molecule type" value="Genomic_DNA"/>
</dbReference>
<dbReference type="AlphaFoldDB" id="A0A8H4QLV5"/>
<protein>
    <submittedName>
        <fullName evidence="2">Uncharacterized protein</fullName>
    </submittedName>
</protein>